<dbReference type="NCBIfam" id="TIGR01509">
    <property type="entry name" value="HAD-SF-IA-v3"/>
    <property type="match status" value="1"/>
</dbReference>
<organism evidence="1 2">
    <name type="scientific">Dictyobacter halimunensis</name>
    <dbReference type="NCBI Taxonomy" id="3026934"/>
    <lineage>
        <taxon>Bacteria</taxon>
        <taxon>Bacillati</taxon>
        <taxon>Chloroflexota</taxon>
        <taxon>Ktedonobacteria</taxon>
        <taxon>Ktedonobacterales</taxon>
        <taxon>Dictyobacteraceae</taxon>
        <taxon>Dictyobacter</taxon>
    </lineage>
</organism>
<dbReference type="EMBL" id="BSRI01000002">
    <property type="protein sequence ID" value="GLV60478.1"/>
    <property type="molecule type" value="Genomic_DNA"/>
</dbReference>
<gene>
    <name evidence="1" type="ORF">KDH_72970</name>
</gene>
<evidence type="ECO:0000313" key="2">
    <source>
        <dbReference type="Proteomes" id="UP001344906"/>
    </source>
</evidence>
<dbReference type="InterPro" id="IPR036412">
    <property type="entry name" value="HAD-like_sf"/>
</dbReference>
<dbReference type="PANTHER" id="PTHR43434:SF1">
    <property type="entry name" value="PHOSPHOGLYCOLATE PHOSPHATASE"/>
    <property type="match status" value="1"/>
</dbReference>
<dbReference type="SFLD" id="SFLDS00003">
    <property type="entry name" value="Haloacid_Dehalogenase"/>
    <property type="match status" value="1"/>
</dbReference>
<accession>A0ABQ6G6P0</accession>
<dbReference type="InterPro" id="IPR050155">
    <property type="entry name" value="HAD-like_hydrolase_sf"/>
</dbReference>
<dbReference type="SFLD" id="SFLDG01129">
    <property type="entry name" value="C1.5:_HAD__Beta-PGM__Phosphata"/>
    <property type="match status" value="1"/>
</dbReference>
<evidence type="ECO:0000313" key="1">
    <source>
        <dbReference type="EMBL" id="GLV60478.1"/>
    </source>
</evidence>
<dbReference type="Proteomes" id="UP001344906">
    <property type="component" value="Unassembled WGS sequence"/>
</dbReference>
<proteinExistence type="predicted"/>
<evidence type="ECO:0008006" key="3">
    <source>
        <dbReference type="Google" id="ProtNLM"/>
    </source>
</evidence>
<protein>
    <recommendedName>
        <fullName evidence="3">HAD family hydrolase</fullName>
    </recommendedName>
</protein>
<dbReference type="SUPFAM" id="SSF56784">
    <property type="entry name" value="HAD-like"/>
    <property type="match status" value="1"/>
</dbReference>
<sequence>MGRVTVFLDDGGVMNDNALRAPQWRRLVGEFFTPRLGGTAQAWAEVNRSVMEQMFEAQNWQRRLEAASDYASFYRQYGLDWLEGMCARLNISCPAEEECIAMVEQANAFIIPRVRSAFAGAAQAIRRLYDEGYTLHTASGEPSNELAYYLEGMGVRECFGKLYGPDLIETFKLTPRYYERVFSDLGIEPEEALIVDDRPDCIDQAARLGARTVLIGPKAPEKYRPDLQLASLAELPDQMHRFD</sequence>
<dbReference type="InterPro" id="IPR006439">
    <property type="entry name" value="HAD-SF_hydro_IA"/>
</dbReference>
<keyword evidence="2" id="KW-1185">Reference proteome</keyword>
<comment type="caution">
    <text evidence="1">The sequence shown here is derived from an EMBL/GenBank/DDBJ whole genome shotgun (WGS) entry which is preliminary data.</text>
</comment>
<reference evidence="1 2" key="1">
    <citation type="submission" date="2023-02" db="EMBL/GenBank/DDBJ databases">
        <title>Dictyobacter halimunensis sp. nov., a new member of the class Ktedonobacteria from forest soil in a geothermal area.</title>
        <authorList>
            <person name="Rachmania M.K."/>
            <person name="Ningsih F."/>
            <person name="Sakai Y."/>
            <person name="Yabe S."/>
            <person name="Yokota A."/>
            <person name="Sjamsuridzal W."/>
        </authorList>
    </citation>
    <scope>NUCLEOTIDE SEQUENCE [LARGE SCALE GENOMIC DNA]</scope>
    <source>
        <strain evidence="1 2">S3.2.2.5</strain>
    </source>
</reference>
<dbReference type="PANTHER" id="PTHR43434">
    <property type="entry name" value="PHOSPHOGLYCOLATE PHOSPHATASE"/>
    <property type="match status" value="1"/>
</dbReference>
<dbReference type="Pfam" id="PF00702">
    <property type="entry name" value="Hydrolase"/>
    <property type="match status" value="1"/>
</dbReference>
<dbReference type="RefSeq" id="WP_338257558.1">
    <property type="nucleotide sequence ID" value="NZ_BSRI01000002.1"/>
</dbReference>
<name>A0ABQ6G6P0_9CHLR</name>
<dbReference type="Gene3D" id="3.40.50.1000">
    <property type="entry name" value="HAD superfamily/HAD-like"/>
    <property type="match status" value="1"/>
</dbReference>
<dbReference type="InterPro" id="IPR023214">
    <property type="entry name" value="HAD_sf"/>
</dbReference>